<dbReference type="InterPro" id="IPR008373">
    <property type="entry name" value="Saposin"/>
</dbReference>
<dbReference type="Pfam" id="PF03489">
    <property type="entry name" value="SapB_2"/>
    <property type="match status" value="1"/>
</dbReference>
<dbReference type="InterPro" id="IPR051428">
    <property type="entry name" value="Sphingo_Act-Surfact_Prot"/>
</dbReference>
<dbReference type="Gene3D" id="1.10.225.10">
    <property type="entry name" value="Saposin-like"/>
    <property type="match status" value="2"/>
</dbReference>
<feature type="domain" description="Saposin B-type" evidence="3">
    <location>
        <begin position="35"/>
        <end position="116"/>
    </location>
</feature>
<organism evidence="4 5">
    <name type="scientific">Tritrichomonas musculus</name>
    <dbReference type="NCBI Taxonomy" id="1915356"/>
    <lineage>
        <taxon>Eukaryota</taxon>
        <taxon>Metamonada</taxon>
        <taxon>Parabasalia</taxon>
        <taxon>Tritrichomonadida</taxon>
        <taxon>Tritrichomonadidae</taxon>
        <taxon>Tritrichomonas</taxon>
    </lineage>
</organism>
<dbReference type="SUPFAM" id="SSF47862">
    <property type="entry name" value="Saposin"/>
    <property type="match status" value="2"/>
</dbReference>
<proteinExistence type="predicted"/>
<dbReference type="PANTHER" id="PTHR11480">
    <property type="entry name" value="SAPOSIN-RELATED"/>
    <property type="match status" value="1"/>
</dbReference>
<dbReference type="PANTHER" id="PTHR11480:SF3">
    <property type="entry name" value="BCDNA.GH08312"/>
    <property type="match status" value="1"/>
</dbReference>
<protein>
    <recommendedName>
        <fullName evidence="3">Saposin B-type domain-containing protein</fullName>
    </recommendedName>
</protein>
<reference evidence="4 5" key="1">
    <citation type="submission" date="2024-04" db="EMBL/GenBank/DDBJ databases">
        <title>Tritrichomonas musculus Genome.</title>
        <authorList>
            <person name="Alves-Ferreira E."/>
            <person name="Grigg M."/>
            <person name="Lorenzi H."/>
            <person name="Galac M."/>
        </authorList>
    </citation>
    <scope>NUCLEOTIDE SEQUENCE [LARGE SCALE GENOMIC DNA]</scope>
    <source>
        <strain evidence="4 5">EAF2021</strain>
    </source>
</reference>
<evidence type="ECO:0000313" key="5">
    <source>
        <dbReference type="Proteomes" id="UP001470230"/>
    </source>
</evidence>
<dbReference type="InterPro" id="IPR008139">
    <property type="entry name" value="SaposinB_dom"/>
</dbReference>
<keyword evidence="1" id="KW-1015">Disulfide bond</keyword>
<feature type="domain" description="Saposin B-type" evidence="3">
    <location>
        <begin position="145"/>
        <end position="220"/>
    </location>
</feature>
<comment type="caution">
    <text evidence="4">The sequence shown here is derived from an EMBL/GenBank/DDBJ whole genome shotgun (WGS) entry which is preliminary data.</text>
</comment>
<sequence length="220" mass="25359">MFFVLLSLRTAALPHKLTISTRFSRDIILKKNFDNGIGCDMCQEVIKYIERILIDPTVESDITILVEQFCTTFPSPYDSLCKNVVETSLPTIFQWVEEGLDYIDICTKIGLCSITKTNRITKVRRKTFSLILKQTSIQLKKELASEQDCQACQKWFKWADDKLEEVTVGSLWKLISEECPSVPYLKYFCQIINEQNIETFASLILSALPPDHCCEWISFC</sequence>
<evidence type="ECO:0000256" key="1">
    <source>
        <dbReference type="ARBA" id="ARBA00023157"/>
    </source>
</evidence>
<evidence type="ECO:0000256" key="2">
    <source>
        <dbReference type="ARBA" id="ARBA00023180"/>
    </source>
</evidence>
<evidence type="ECO:0000313" key="4">
    <source>
        <dbReference type="EMBL" id="KAK8899748.1"/>
    </source>
</evidence>
<keyword evidence="2" id="KW-0325">Glycoprotein</keyword>
<dbReference type="EMBL" id="JAPFFF010000001">
    <property type="protein sequence ID" value="KAK8899748.1"/>
    <property type="molecule type" value="Genomic_DNA"/>
</dbReference>
<dbReference type="PROSITE" id="PS50015">
    <property type="entry name" value="SAP_B"/>
    <property type="match status" value="2"/>
</dbReference>
<dbReference type="SMART" id="SM00741">
    <property type="entry name" value="SapB"/>
    <property type="match status" value="2"/>
</dbReference>
<dbReference type="InterPro" id="IPR008138">
    <property type="entry name" value="SapB_2"/>
</dbReference>
<keyword evidence="5" id="KW-1185">Reference proteome</keyword>
<gene>
    <name evidence="4" type="ORF">M9Y10_002070</name>
</gene>
<accession>A0ABR2L9N1</accession>
<name>A0ABR2L9N1_9EUKA</name>
<evidence type="ECO:0000259" key="3">
    <source>
        <dbReference type="PROSITE" id="PS50015"/>
    </source>
</evidence>
<dbReference type="Proteomes" id="UP001470230">
    <property type="component" value="Unassembled WGS sequence"/>
</dbReference>
<dbReference type="Pfam" id="PF05184">
    <property type="entry name" value="SapB_1"/>
    <property type="match status" value="1"/>
</dbReference>
<dbReference type="InterPro" id="IPR011001">
    <property type="entry name" value="Saposin-like"/>
</dbReference>
<dbReference type="InterPro" id="IPR007856">
    <property type="entry name" value="SapB_1"/>
</dbReference>
<dbReference type="PRINTS" id="PR01797">
    <property type="entry name" value="SAPOSIN"/>
</dbReference>